<name>A0A9Q1KQI0_9CARY</name>
<protein>
    <submittedName>
        <fullName evidence="1">Uncharacterized protein</fullName>
    </submittedName>
</protein>
<evidence type="ECO:0000313" key="2">
    <source>
        <dbReference type="Proteomes" id="UP001153076"/>
    </source>
</evidence>
<dbReference type="EMBL" id="JAKOGI010000043">
    <property type="protein sequence ID" value="KAJ8447006.1"/>
    <property type="molecule type" value="Genomic_DNA"/>
</dbReference>
<comment type="caution">
    <text evidence="1">The sequence shown here is derived from an EMBL/GenBank/DDBJ whole genome shotgun (WGS) entry which is preliminary data.</text>
</comment>
<keyword evidence="2" id="KW-1185">Reference proteome</keyword>
<gene>
    <name evidence="1" type="ORF">Cgig2_033575</name>
</gene>
<dbReference type="AlphaFoldDB" id="A0A9Q1KQI0"/>
<organism evidence="1 2">
    <name type="scientific">Carnegiea gigantea</name>
    <dbReference type="NCBI Taxonomy" id="171969"/>
    <lineage>
        <taxon>Eukaryota</taxon>
        <taxon>Viridiplantae</taxon>
        <taxon>Streptophyta</taxon>
        <taxon>Embryophyta</taxon>
        <taxon>Tracheophyta</taxon>
        <taxon>Spermatophyta</taxon>
        <taxon>Magnoliopsida</taxon>
        <taxon>eudicotyledons</taxon>
        <taxon>Gunneridae</taxon>
        <taxon>Pentapetalae</taxon>
        <taxon>Caryophyllales</taxon>
        <taxon>Cactineae</taxon>
        <taxon>Cactaceae</taxon>
        <taxon>Cactoideae</taxon>
        <taxon>Echinocereeae</taxon>
        <taxon>Carnegiea</taxon>
    </lineage>
</organism>
<dbReference type="Proteomes" id="UP001153076">
    <property type="component" value="Unassembled WGS sequence"/>
</dbReference>
<reference evidence="1" key="1">
    <citation type="submission" date="2022-04" db="EMBL/GenBank/DDBJ databases">
        <title>Carnegiea gigantea Genome sequencing and assembly v2.</title>
        <authorList>
            <person name="Copetti D."/>
            <person name="Sanderson M.J."/>
            <person name="Burquez A."/>
            <person name="Wojciechowski M.F."/>
        </authorList>
    </citation>
    <scope>NUCLEOTIDE SEQUENCE</scope>
    <source>
        <strain evidence="1">SGP5-SGP5p</strain>
        <tissue evidence="1">Aerial part</tissue>
    </source>
</reference>
<evidence type="ECO:0000313" key="1">
    <source>
        <dbReference type="EMBL" id="KAJ8447006.1"/>
    </source>
</evidence>
<accession>A0A9Q1KQI0</accession>
<sequence length="239" mass="27668">MQNMHMSHAYSLYAKKNCPAIHHHDDFIIVIIVGGVMKLLKIIRGTCDEKQGAHDPNYKSQKPPRYRRNLAANHHRPEQTRRAMKQCWVDIYRNSIEELASNFTGSSLPWVLKKTECTRAHLGVQLRPNFIKKDAEKEAEERKILEIVQATFYAIMTAHAEELGMLPVIVADREHAGAPRPPYPLPEDYHQLCPDFDPTEVEQVAWVFEVPEIVKFIFYSMVVNDILEQGVVMSYCNYY</sequence>
<proteinExistence type="predicted"/>